<keyword evidence="7 8" id="KW-0472">Membrane</keyword>
<evidence type="ECO:0000256" key="1">
    <source>
        <dbReference type="ARBA" id="ARBA00004651"/>
    </source>
</evidence>
<comment type="similarity">
    <text evidence="2">Belongs to the binding-protein-dependent transport system permease family. CysTW subfamily.</text>
</comment>
<feature type="transmembrane region" description="Helical" evidence="8">
    <location>
        <begin position="220"/>
        <end position="242"/>
    </location>
</feature>
<comment type="subcellular location">
    <subcellularLocation>
        <location evidence="1 8">Cell membrane</location>
        <topology evidence="1 8">Multi-pass membrane protein</topology>
    </subcellularLocation>
</comment>
<dbReference type="SUPFAM" id="SSF161098">
    <property type="entry name" value="MetI-like"/>
    <property type="match status" value="1"/>
</dbReference>
<feature type="transmembrane region" description="Helical" evidence="8">
    <location>
        <begin position="83"/>
        <end position="104"/>
    </location>
</feature>
<protein>
    <submittedName>
        <fullName evidence="10">ABC transporter permease</fullName>
    </submittedName>
</protein>
<name>A0A1X1U999_MYCFL</name>
<dbReference type="CDD" id="cd06261">
    <property type="entry name" value="TM_PBP2"/>
    <property type="match status" value="1"/>
</dbReference>
<comment type="caution">
    <text evidence="10">The sequence shown here is derived from an EMBL/GenBank/DDBJ whole genome shotgun (WGS) entry which is preliminary data.</text>
</comment>
<feature type="domain" description="ABC transmembrane type-1" evidence="9">
    <location>
        <begin position="79"/>
        <end position="286"/>
    </location>
</feature>
<dbReference type="GO" id="GO:0005886">
    <property type="term" value="C:plasma membrane"/>
    <property type="evidence" value="ECO:0007669"/>
    <property type="project" value="UniProtKB-SubCell"/>
</dbReference>
<proteinExistence type="inferred from homology"/>
<evidence type="ECO:0000256" key="2">
    <source>
        <dbReference type="ARBA" id="ARBA00007069"/>
    </source>
</evidence>
<gene>
    <name evidence="10" type="ORF">AWC05_20000</name>
</gene>
<dbReference type="InterPro" id="IPR035906">
    <property type="entry name" value="MetI-like_sf"/>
</dbReference>
<keyword evidence="11" id="KW-1185">Reference proteome</keyword>
<evidence type="ECO:0000313" key="11">
    <source>
        <dbReference type="Proteomes" id="UP000193010"/>
    </source>
</evidence>
<feature type="transmembrane region" description="Helical" evidence="8">
    <location>
        <begin position="157"/>
        <end position="180"/>
    </location>
</feature>
<dbReference type="InterPro" id="IPR000515">
    <property type="entry name" value="MetI-like"/>
</dbReference>
<dbReference type="RefSeq" id="WP_085221969.1">
    <property type="nucleotide sequence ID" value="NZ_AP022576.1"/>
</dbReference>
<keyword evidence="5 8" id="KW-0812">Transmembrane</keyword>
<dbReference type="EMBL" id="LQOV01000013">
    <property type="protein sequence ID" value="ORV53397.1"/>
    <property type="molecule type" value="Genomic_DNA"/>
</dbReference>
<dbReference type="Proteomes" id="UP000193010">
    <property type="component" value="Unassembled WGS sequence"/>
</dbReference>
<dbReference type="OrthoDB" id="9808619at2"/>
<evidence type="ECO:0000256" key="4">
    <source>
        <dbReference type="ARBA" id="ARBA00022475"/>
    </source>
</evidence>
<keyword evidence="3 8" id="KW-0813">Transport</keyword>
<evidence type="ECO:0000313" key="10">
    <source>
        <dbReference type="EMBL" id="ORV53397.1"/>
    </source>
</evidence>
<dbReference type="STRING" id="292462.AWC05_20000"/>
<dbReference type="GO" id="GO:0055085">
    <property type="term" value="P:transmembrane transport"/>
    <property type="evidence" value="ECO:0007669"/>
    <property type="project" value="InterPro"/>
</dbReference>
<evidence type="ECO:0000256" key="3">
    <source>
        <dbReference type="ARBA" id="ARBA00022448"/>
    </source>
</evidence>
<evidence type="ECO:0000256" key="7">
    <source>
        <dbReference type="ARBA" id="ARBA00023136"/>
    </source>
</evidence>
<feature type="transmembrane region" description="Helical" evidence="8">
    <location>
        <begin position="262"/>
        <end position="285"/>
    </location>
</feature>
<feature type="transmembrane region" description="Helical" evidence="8">
    <location>
        <begin position="25"/>
        <end position="49"/>
    </location>
</feature>
<dbReference type="PANTHER" id="PTHR42929">
    <property type="entry name" value="INNER MEMBRANE ABC TRANSPORTER PERMEASE PROTEIN YDCU-RELATED-RELATED"/>
    <property type="match status" value="1"/>
</dbReference>
<organism evidence="10 11">
    <name type="scientific">Mycobacterium florentinum</name>
    <dbReference type="NCBI Taxonomy" id="292462"/>
    <lineage>
        <taxon>Bacteria</taxon>
        <taxon>Bacillati</taxon>
        <taxon>Actinomycetota</taxon>
        <taxon>Actinomycetes</taxon>
        <taxon>Mycobacteriales</taxon>
        <taxon>Mycobacteriaceae</taxon>
        <taxon>Mycobacterium</taxon>
        <taxon>Mycobacterium simiae complex</taxon>
    </lineage>
</organism>
<evidence type="ECO:0000259" key="9">
    <source>
        <dbReference type="PROSITE" id="PS50928"/>
    </source>
</evidence>
<dbReference type="Pfam" id="PF00528">
    <property type="entry name" value="BPD_transp_1"/>
    <property type="match status" value="1"/>
</dbReference>
<evidence type="ECO:0000256" key="6">
    <source>
        <dbReference type="ARBA" id="ARBA00022989"/>
    </source>
</evidence>
<keyword evidence="6 8" id="KW-1133">Transmembrane helix</keyword>
<evidence type="ECO:0000256" key="5">
    <source>
        <dbReference type="ARBA" id="ARBA00022692"/>
    </source>
</evidence>
<reference evidence="10 11" key="1">
    <citation type="submission" date="2016-01" db="EMBL/GenBank/DDBJ databases">
        <title>The new phylogeny of the genus Mycobacterium.</title>
        <authorList>
            <person name="Tarcisio F."/>
            <person name="Conor M."/>
            <person name="Antonella G."/>
            <person name="Elisabetta G."/>
            <person name="Giulia F.S."/>
            <person name="Sara T."/>
            <person name="Anna F."/>
            <person name="Clotilde B."/>
            <person name="Roberto B."/>
            <person name="Veronica D.S."/>
            <person name="Fabio R."/>
            <person name="Monica P."/>
            <person name="Olivier J."/>
            <person name="Enrico T."/>
            <person name="Nicola S."/>
        </authorList>
    </citation>
    <scope>NUCLEOTIDE SEQUENCE [LARGE SCALE GENOMIC DNA]</scope>
    <source>
        <strain evidence="10 11">DSM 44852</strain>
    </source>
</reference>
<dbReference type="PANTHER" id="PTHR42929:SF1">
    <property type="entry name" value="INNER MEMBRANE ABC TRANSPORTER PERMEASE PROTEIN YDCU-RELATED"/>
    <property type="match status" value="1"/>
</dbReference>
<dbReference type="PROSITE" id="PS50928">
    <property type="entry name" value="ABC_TM1"/>
    <property type="match status" value="1"/>
</dbReference>
<feature type="transmembrane region" description="Helical" evidence="8">
    <location>
        <begin position="116"/>
        <end position="137"/>
    </location>
</feature>
<sequence>MTTTTVQATAPAPPRARGERMWTAMLVPGALWMSAFFVFALLLLIALSFGTTDALGNPRFGSTLDNIVRIFTPTYFRVAVRSLVYAGVATLICLLIAYPVAYAIARHGGRYKNALVALLVVPFFANYLVRMYGWQTLLSDEGIVMTWLRGLGFSADFQILNTSVAVIGGLVYGYVVFMILPIYASLERMDGALIQAGRDLYGTSLRTFLSVTVPMSRSGAYAGLALVFLPAMGDFISAQLLGGPDNLMIGNLIQNQFFAGQNWPGGAALTMALMILLLICMLGYLRQTARDAKAARR</sequence>
<evidence type="ECO:0000256" key="8">
    <source>
        <dbReference type="RuleBase" id="RU363032"/>
    </source>
</evidence>
<keyword evidence="4" id="KW-1003">Cell membrane</keyword>
<accession>A0A1X1U999</accession>
<dbReference type="Gene3D" id="1.10.3720.10">
    <property type="entry name" value="MetI-like"/>
    <property type="match status" value="1"/>
</dbReference>
<dbReference type="AlphaFoldDB" id="A0A1X1U999"/>